<gene>
    <name evidence="2" type="ORF">PODLI_1B011123</name>
</gene>
<reference evidence="2" key="1">
    <citation type="submission" date="2022-12" db="EMBL/GenBank/DDBJ databases">
        <authorList>
            <person name="Alioto T."/>
            <person name="Alioto T."/>
            <person name="Gomez Garrido J."/>
        </authorList>
    </citation>
    <scope>NUCLEOTIDE SEQUENCE</scope>
</reference>
<feature type="region of interest" description="Disordered" evidence="1">
    <location>
        <begin position="59"/>
        <end position="110"/>
    </location>
</feature>
<evidence type="ECO:0000313" key="3">
    <source>
        <dbReference type="Proteomes" id="UP001178461"/>
    </source>
</evidence>
<sequence length="110" mass="11953">MVTVNLSDTSPYLWIVQRKEITKSEKAPWAAGLLLSQAEDTPTGLRIFVRPCDQGVDATDDNMNGFKVSEGSGLEATDTNMDGSDSSEASSSLPAFAQFPFPRNPDRKIN</sequence>
<proteinExistence type="predicted"/>
<dbReference type="Proteomes" id="UP001178461">
    <property type="component" value="Chromosome 6"/>
</dbReference>
<evidence type="ECO:0000313" key="2">
    <source>
        <dbReference type="EMBL" id="CAI5776495.1"/>
    </source>
</evidence>
<dbReference type="AlphaFoldDB" id="A0AA35KE01"/>
<keyword evidence="3" id="KW-1185">Reference proteome</keyword>
<name>A0AA35KE01_9SAUR</name>
<protein>
    <submittedName>
        <fullName evidence="2">Uncharacterized protein</fullName>
    </submittedName>
</protein>
<accession>A0AA35KE01</accession>
<dbReference type="EMBL" id="OX395131">
    <property type="protein sequence ID" value="CAI5776495.1"/>
    <property type="molecule type" value="Genomic_DNA"/>
</dbReference>
<evidence type="ECO:0000256" key="1">
    <source>
        <dbReference type="SAM" id="MobiDB-lite"/>
    </source>
</evidence>
<organism evidence="2 3">
    <name type="scientific">Podarcis lilfordi</name>
    <name type="common">Lilford's wall lizard</name>
    <dbReference type="NCBI Taxonomy" id="74358"/>
    <lineage>
        <taxon>Eukaryota</taxon>
        <taxon>Metazoa</taxon>
        <taxon>Chordata</taxon>
        <taxon>Craniata</taxon>
        <taxon>Vertebrata</taxon>
        <taxon>Euteleostomi</taxon>
        <taxon>Lepidosauria</taxon>
        <taxon>Squamata</taxon>
        <taxon>Bifurcata</taxon>
        <taxon>Unidentata</taxon>
        <taxon>Episquamata</taxon>
        <taxon>Laterata</taxon>
        <taxon>Lacertibaenia</taxon>
        <taxon>Lacertidae</taxon>
        <taxon>Podarcis</taxon>
    </lineage>
</organism>